<sequence>MAEPTEIDYGLDFQGRRRFYGIYSAVVLPGVDPLGRFRIKLLIPGPTGVEKTNWAKACLPVTDNSYHPDHNPHTASQIAALLTTTAVAVSGGTGGGTVPALTIVPIAATGQLNHAHTTTKSMVNTTLQVAVGAPTATTDTLENSKYTSASGLYAPGTTSTDTSRTTPEHTFHRTLPQPGQKIWVMFEAGDPEYPVWIGVQA</sequence>
<evidence type="ECO:0000313" key="2">
    <source>
        <dbReference type="EMBL" id="CAB4122166.1"/>
    </source>
</evidence>
<evidence type="ECO:0000256" key="1">
    <source>
        <dbReference type="SAM" id="MobiDB-lite"/>
    </source>
</evidence>
<name>A0A6J5KLW8_9CAUD</name>
<dbReference type="EMBL" id="LR796157">
    <property type="protein sequence ID" value="CAB4122166.1"/>
    <property type="molecule type" value="Genomic_DNA"/>
</dbReference>
<gene>
    <name evidence="2" type="ORF">UFOVP27_83</name>
</gene>
<accession>A0A6J5KLW8</accession>
<feature type="region of interest" description="Disordered" evidence="1">
    <location>
        <begin position="149"/>
        <end position="169"/>
    </location>
</feature>
<organism evidence="2">
    <name type="scientific">uncultured Caudovirales phage</name>
    <dbReference type="NCBI Taxonomy" id="2100421"/>
    <lineage>
        <taxon>Viruses</taxon>
        <taxon>Duplodnaviria</taxon>
        <taxon>Heunggongvirae</taxon>
        <taxon>Uroviricota</taxon>
        <taxon>Caudoviricetes</taxon>
        <taxon>Peduoviridae</taxon>
        <taxon>Maltschvirus</taxon>
        <taxon>Maltschvirus maltsch</taxon>
    </lineage>
</organism>
<protein>
    <submittedName>
        <fullName evidence="2">Uncharacterized protein</fullName>
    </submittedName>
</protein>
<reference evidence="2" key="1">
    <citation type="submission" date="2020-04" db="EMBL/GenBank/DDBJ databases">
        <authorList>
            <person name="Chiriac C."/>
            <person name="Salcher M."/>
            <person name="Ghai R."/>
            <person name="Kavagutti S V."/>
        </authorList>
    </citation>
    <scope>NUCLEOTIDE SEQUENCE</scope>
</reference>
<proteinExistence type="predicted"/>